<sequence>MTAQPVPVDNDELLRFIAEAPHDGHRYEIDNGELIVTPPASGRHQNFGSSLYDLVRPALPNGWALRYEFGLSIGGRQAVPDLVVFDHEPPDTDELYPLIRPRLVVEIESISTRRRDRVSKPEWYARGGADAYWRIEADETVHVHTDPTSEGLWNEVRVIRPGSELAIEKPFPIVLRSPIR</sequence>
<organism evidence="2 3">
    <name type="scientific">Actinocatenispora sera</name>
    <dbReference type="NCBI Taxonomy" id="390989"/>
    <lineage>
        <taxon>Bacteria</taxon>
        <taxon>Bacillati</taxon>
        <taxon>Actinomycetota</taxon>
        <taxon>Actinomycetes</taxon>
        <taxon>Micromonosporales</taxon>
        <taxon>Micromonosporaceae</taxon>
        <taxon>Actinocatenispora</taxon>
    </lineage>
</organism>
<dbReference type="OrthoDB" id="9799703at2"/>
<evidence type="ECO:0000259" key="1">
    <source>
        <dbReference type="Pfam" id="PF05685"/>
    </source>
</evidence>
<dbReference type="PANTHER" id="PTHR35400:SF3">
    <property type="entry name" value="SLL1072 PROTEIN"/>
    <property type="match status" value="1"/>
</dbReference>
<dbReference type="SUPFAM" id="SSF52980">
    <property type="entry name" value="Restriction endonuclease-like"/>
    <property type="match status" value="1"/>
</dbReference>
<protein>
    <recommendedName>
        <fullName evidence="1">Putative restriction endonuclease domain-containing protein</fullName>
    </recommendedName>
</protein>
<evidence type="ECO:0000313" key="3">
    <source>
        <dbReference type="Proteomes" id="UP000680750"/>
    </source>
</evidence>
<name>A0A810LCQ9_9ACTN</name>
<dbReference type="AlphaFoldDB" id="A0A810LCQ9"/>
<evidence type="ECO:0000313" key="2">
    <source>
        <dbReference type="EMBL" id="BCJ32342.1"/>
    </source>
</evidence>
<gene>
    <name evidence="2" type="ORF">Asera_64500</name>
</gene>
<dbReference type="InterPro" id="IPR012296">
    <property type="entry name" value="Nuclease_put_TT1808"/>
</dbReference>
<dbReference type="Proteomes" id="UP000680750">
    <property type="component" value="Chromosome"/>
</dbReference>
<dbReference type="KEGG" id="aser:Asera_64500"/>
<keyword evidence="3" id="KW-1185">Reference proteome</keyword>
<dbReference type="Pfam" id="PF05685">
    <property type="entry name" value="Uma2"/>
    <property type="match status" value="1"/>
</dbReference>
<dbReference type="RefSeq" id="WP_051802973.1">
    <property type="nucleotide sequence ID" value="NZ_AP023354.1"/>
</dbReference>
<dbReference type="PANTHER" id="PTHR35400">
    <property type="entry name" value="SLR1083 PROTEIN"/>
    <property type="match status" value="1"/>
</dbReference>
<feature type="domain" description="Putative restriction endonuclease" evidence="1">
    <location>
        <begin position="21"/>
        <end position="175"/>
    </location>
</feature>
<proteinExistence type="predicted"/>
<dbReference type="InterPro" id="IPR008538">
    <property type="entry name" value="Uma2"/>
</dbReference>
<accession>A0A810LCQ9</accession>
<dbReference type="CDD" id="cd06260">
    <property type="entry name" value="DUF820-like"/>
    <property type="match status" value="1"/>
</dbReference>
<dbReference type="Gene3D" id="3.90.1570.10">
    <property type="entry name" value="tt1808, chain A"/>
    <property type="match status" value="1"/>
</dbReference>
<dbReference type="EMBL" id="AP023354">
    <property type="protein sequence ID" value="BCJ32342.1"/>
    <property type="molecule type" value="Genomic_DNA"/>
</dbReference>
<dbReference type="InterPro" id="IPR011335">
    <property type="entry name" value="Restrct_endonuc-II-like"/>
</dbReference>
<reference evidence="2" key="1">
    <citation type="submission" date="2020-08" db="EMBL/GenBank/DDBJ databases">
        <title>Whole genome shotgun sequence of Actinocatenispora sera NBRC 101916.</title>
        <authorList>
            <person name="Komaki H."/>
            <person name="Tamura T."/>
        </authorList>
    </citation>
    <scope>NUCLEOTIDE SEQUENCE</scope>
    <source>
        <strain evidence="2">NBRC 101916</strain>
    </source>
</reference>